<name>A0A9P6L2L2_9AGAM</name>
<keyword evidence="2" id="KW-1185">Reference proteome</keyword>
<comment type="caution">
    <text evidence="1">The sequence shown here is derived from an EMBL/GenBank/DDBJ whole genome shotgun (WGS) entry which is preliminary data.</text>
</comment>
<gene>
    <name evidence="1" type="ORF">BJ322DRAFT_1220992</name>
</gene>
<sequence length="242" mass="27347">MAVQLWEFDCLKYKSPVNIRLEALKTLLNKAPSSIFTDLENTNQPTNHLANLQRSSDLPLVFVSFHWIGYRIFAEARCHVCRASLIQKPSYGFPIPGDSVVADASNDSETGSKWLELNLGPFLNPRLGPWGYRTQHFSRLCSTPSNYHPGNKKRGAQTERCNFMEKGRLPPGLLRIECGNLELEDVAMTGSQILDIASRKTHQAQPWFLDTRAYSEGHRARGIVVVWVRKTPHTGFSPKRPS</sequence>
<accession>A0A9P6L2L2</accession>
<dbReference type="AlphaFoldDB" id="A0A9P6L2L2"/>
<evidence type="ECO:0000313" key="1">
    <source>
        <dbReference type="EMBL" id="KAF9780544.1"/>
    </source>
</evidence>
<reference evidence="1" key="1">
    <citation type="journal article" date="2020" name="Nat. Commun.">
        <title>Large-scale genome sequencing of mycorrhizal fungi provides insights into the early evolution of symbiotic traits.</title>
        <authorList>
            <person name="Miyauchi S."/>
            <person name="Kiss E."/>
            <person name="Kuo A."/>
            <person name="Drula E."/>
            <person name="Kohler A."/>
            <person name="Sanchez-Garcia M."/>
            <person name="Morin E."/>
            <person name="Andreopoulos B."/>
            <person name="Barry K.W."/>
            <person name="Bonito G."/>
            <person name="Buee M."/>
            <person name="Carver A."/>
            <person name="Chen C."/>
            <person name="Cichocki N."/>
            <person name="Clum A."/>
            <person name="Culley D."/>
            <person name="Crous P.W."/>
            <person name="Fauchery L."/>
            <person name="Girlanda M."/>
            <person name="Hayes R.D."/>
            <person name="Keri Z."/>
            <person name="LaButti K."/>
            <person name="Lipzen A."/>
            <person name="Lombard V."/>
            <person name="Magnuson J."/>
            <person name="Maillard F."/>
            <person name="Murat C."/>
            <person name="Nolan M."/>
            <person name="Ohm R.A."/>
            <person name="Pangilinan J."/>
            <person name="Pereira M.F."/>
            <person name="Perotto S."/>
            <person name="Peter M."/>
            <person name="Pfister S."/>
            <person name="Riley R."/>
            <person name="Sitrit Y."/>
            <person name="Stielow J.B."/>
            <person name="Szollosi G."/>
            <person name="Zifcakova L."/>
            <person name="Stursova M."/>
            <person name="Spatafora J.W."/>
            <person name="Tedersoo L."/>
            <person name="Vaario L.M."/>
            <person name="Yamada A."/>
            <person name="Yan M."/>
            <person name="Wang P."/>
            <person name="Xu J."/>
            <person name="Bruns T."/>
            <person name="Baldrian P."/>
            <person name="Vilgalys R."/>
            <person name="Dunand C."/>
            <person name="Henrissat B."/>
            <person name="Grigoriev I.V."/>
            <person name="Hibbett D."/>
            <person name="Nagy L.G."/>
            <person name="Martin F.M."/>
        </authorList>
    </citation>
    <scope>NUCLEOTIDE SEQUENCE</scope>
    <source>
        <strain evidence="1">UH-Tt-Lm1</strain>
    </source>
</reference>
<evidence type="ECO:0000313" key="2">
    <source>
        <dbReference type="Proteomes" id="UP000736335"/>
    </source>
</evidence>
<protein>
    <submittedName>
        <fullName evidence="1">Uncharacterized protein</fullName>
    </submittedName>
</protein>
<reference evidence="1" key="2">
    <citation type="submission" date="2020-11" db="EMBL/GenBank/DDBJ databases">
        <authorList>
            <consortium name="DOE Joint Genome Institute"/>
            <person name="Kuo A."/>
            <person name="Miyauchi S."/>
            <person name="Kiss E."/>
            <person name="Drula E."/>
            <person name="Kohler A."/>
            <person name="Sanchez-Garcia M."/>
            <person name="Andreopoulos B."/>
            <person name="Barry K.W."/>
            <person name="Bonito G."/>
            <person name="Buee M."/>
            <person name="Carver A."/>
            <person name="Chen C."/>
            <person name="Cichocki N."/>
            <person name="Clum A."/>
            <person name="Culley D."/>
            <person name="Crous P.W."/>
            <person name="Fauchery L."/>
            <person name="Girlanda M."/>
            <person name="Hayes R."/>
            <person name="Keri Z."/>
            <person name="Labutti K."/>
            <person name="Lipzen A."/>
            <person name="Lombard V."/>
            <person name="Magnuson J."/>
            <person name="Maillard F."/>
            <person name="Morin E."/>
            <person name="Murat C."/>
            <person name="Nolan M."/>
            <person name="Ohm R."/>
            <person name="Pangilinan J."/>
            <person name="Pereira M."/>
            <person name="Perotto S."/>
            <person name="Peter M."/>
            <person name="Riley R."/>
            <person name="Sitrit Y."/>
            <person name="Stielow B."/>
            <person name="Szollosi G."/>
            <person name="Zifcakova L."/>
            <person name="Stursova M."/>
            <person name="Spatafora J.W."/>
            <person name="Tedersoo L."/>
            <person name="Vaario L.-M."/>
            <person name="Yamada A."/>
            <person name="Yan M."/>
            <person name="Wang P."/>
            <person name="Xu J."/>
            <person name="Bruns T."/>
            <person name="Baldrian P."/>
            <person name="Vilgalys R."/>
            <person name="Henrissat B."/>
            <person name="Grigoriev I.V."/>
            <person name="Hibbett D."/>
            <person name="Nagy L.G."/>
            <person name="Martin F.M."/>
        </authorList>
    </citation>
    <scope>NUCLEOTIDE SEQUENCE</scope>
    <source>
        <strain evidence="1">UH-Tt-Lm1</strain>
    </source>
</reference>
<proteinExistence type="predicted"/>
<dbReference type="EMBL" id="WIUZ02000016">
    <property type="protein sequence ID" value="KAF9780544.1"/>
    <property type="molecule type" value="Genomic_DNA"/>
</dbReference>
<organism evidence="1 2">
    <name type="scientific">Thelephora terrestris</name>
    <dbReference type="NCBI Taxonomy" id="56493"/>
    <lineage>
        <taxon>Eukaryota</taxon>
        <taxon>Fungi</taxon>
        <taxon>Dikarya</taxon>
        <taxon>Basidiomycota</taxon>
        <taxon>Agaricomycotina</taxon>
        <taxon>Agaricomycetes</taxon>
        <taxon>Thelephorales</taxon>
        <taxon>Thelephoraceae</taxon>
        <taxon>Thelephora</taxon>
    </lineage>
</organism>
<dbReference type="Proteomes" id="UP000736335">
    <property type="component" value="Unassembled WGS sequence"/>
</dbReference>